<accession>A0A8H6SMP4</accession>
<dbReference type="InterPro" id="IPR005645">
    <property type="entry name" value="FSH-like_dom"/>
</dbReference>
<dbReference type="OrthoDB" id="2094269at2759"/>
<sequence length="224" mass="24753">MQHRPPNPQPTMLNILVIHGYVQSADTVAHNTGPLLDALSGIAHLHYVDGPALPPTSSSRFGSSSRPWWFLGPRLEFDHAHGGDARWTEVVEWWSEELSKRRYDGVIGLSQGSAMAGLLLSMLNHPERVPNFKPALEQNLKFGIFCSGFVSHNAPHGELYGIPDIPTLHTVDDNDMIVPASRTVELQGLCKNSVLHRHHEGHAVPVGGNFPIVMRDFILEATKE</sequence>
<dbReference type="AlphaFoldDB" id="A0A8H6SMP4"/>
<dbReference type="SUPFAM" id="SSF53474">
    <property type="entry name" value="alpha/beta-Hydrolases"/>
    <property type="match status" value="1"/>
</dbReference>
<dbReference type="InterPro" id="IPR029058">
    <property type="entry name" value="AB_hydrolase_fold"/>
</dbReference>
<feature type="domain" description="Serine hydrolase" evidence="2">
    <location>
        <begin position="13"/>
        <end position="206"/>
    </location>
</feature>
<comment type="caution">
    <text evidence="3">The sequence shown here is derived from an EMBL/GenBank/DDBJ whole genome shotgun (WGS) entry which is preliminary data.</text>
</comment>
<dbReference type="InterPro" id="IPR050593">
    <property type="entry name" value="LovG"/>
</dbReference>
<dbReference type="Pfam" id="PF03959">
    <property type="entry name" value="FSH1"/>
    <property type="match status" value="1"/>
</dbReference>
<dbReference type="PANTHER" id="PTHR48070">
    <property type="entry name" value="ESTERASE OVCA2"/>
    <property type="match status" value="1"/>
</dbReference>
<evidence type="ECO:0000256" key="1">
    <source>
        <dbReference type="ARBA" id="ARBA00022801"/>
    </source>
</evidence>
<name>A0A8H6SMP4_MYCCL</name>
<protein>
    <submittedName>
        <fullName evidence="3">FSH1 domain-containing protein</fullName>
    </submittedName>
</protein>
<dbReference type="GO" id="GO:0016787">
    <property type="term" value="F:hydrolase activity"/>
    <property type="evidence" value="ECO:0007669"/>
    <property type="project" value="UniProtKB-KW"/>
</dbReference>
<dbReference type="GO" id="GO:0005737">
    <property type="term" value="C:cytoplasm"/>
    <property type="evidence" value="ECO:0007669"/>
    <property type="project" value="TreeGrafter"/>
</dbReference>
<evidence type="ECO:0000313" key="3">
    <source>
        <dbReference type="EMBL" id="KAF7300640.1"/>
    </source>
</evidence>
<dbReference type="Proteomes" id="UP000613580">
    <property type="component" value="Unassembled WGS sequence"/>
</dbReference>
<keyword evidence="4" id="KW-1185">Reference proteome</keyword>
<dbReference type="GO" id="GO:0005634">
    <property type="term" value="C:nucleus"/>
    <property type="evidence" value="ECO:0007669"/>
    <property type="project" value="TreeGrafter"/>
</dbReference>
<proteinExistence type="predicted"/>
<evidence type="ECO:0000313" key="4">
    <source>
        <dbReference type="Proteomes" id="UP000613580"/>
    </source>
</evidence>
<dbReference type="PANTHER" id="PTHR48070:SF6">
    <property type="entry name" value="ESTERASE OVCA2"/>
    <property type="match status" value="1"/>
</dbReference>
<dbReference type="Gene3D" id="3.40.50.1820">
    <property type="entry name" value="alpha/beta hydrolase"/>
    <property type="match status" value="1"/>
</dbReference>
<organism evidence="3 4">
    <name type="scientific">Mycena chlorophos</name>
    <name type="common">Agaric fungus</name>
    <name type="synonym">Agaricus chlorophos</name>
    <dbReference type="NCBI Taxonomy" id="658473"/>
    <lineage>
        <taxon>Eukaryota</taxon>
        <taxon>Fungi</taxon>
        <taxon>Dikarya</taxon>
        <taxon>Basidiomycota</taxon>
        <taxon>Agaricomycotina</taxon>
        <taxon>Agaricomycetes</taxon>
        <taxon>Agaricomycetidae</taxon>
        <taxon>Agaricales</taxon>
        <taxon>Marasmiineae</taxon>
        <taxon>Mycenaceae</taxon>
        <taxon>Mycena</taxon>
    </lineage>
</organism>
<reference evidence="3" key="1">
    <citation type="submission" date="2020-05" db="EMBL/GenBank/DDBJ databases">
        <title>Mycena genomes resolve the evolution of fungal bioluminescence.</title>
        <authorList>
            <person name="Tsai I.J."/>
        </authorList>
    </citation>
    <scope>NUCLEOTIDE SEQUENCE</scope>
    <source>
        <strain evidence="3">110903Hualien_Pintung</strain>
    </source>
</reference>
<evidence type="ECO:0000259" key="2">
    <source>
        <dbReference type="Pfam" id="PF03959"/>
    </source>
</evidence>
<keyword evidence="1" id="KW-0378">Hydrolase</keyword>
<gene>
    <name evidence="3" type="ORF">HMN09_00949400</name>
</gene>
<dbReference type="EMBL" id="JACAZE010000013">
    <property type="protein sequence ID" value="KAF7300640.1"/>
    <property type="molecule type" value="Genomic_DNA"/>
</dbReference>